<organism evidence="2 3">
    <name type="scientific">Parasutterella excrementihominis</name>
    <dbReference type="NCBI Taxonomy" id="487175"/>
    <lineage>
        <taxon>Bacteria</taxon>
        <taxon>Pseudomonadati</taxon>
        <taxon>Pseudomonadota</taxon>
        <taxon>Betaproteobacteria</taxon>
        <taxon>Burkholderiales</taxon>
        <taxon>Sutterellaceae</taxon>
        <taxon>Parasutterella</taxon>
    </lineage>
</organism>
<reference evidence="2 3" key="1">
    <citation type="journal article" date="2019" name="Nat. Med.">
        <title>A library of human gut bacterial isolates paired with longitudinal multiomics data enables mechanistic microbiome research.</title>
        <authorList>
            <person name="Poyet M."/>
            <person name="Groussin M."/>
            <person name="Gibbons S.M."/>
            <person name="Avila-Pacheco J."/>
            <person name="Jiang X."/>
            <person name="Kearney S.M."/>
            <person name="Perrotta A.R."/>
            <person name="Berdy B."/>
            <person name="Zhao S."/>
            <person name="Lieberman T.D."/>
            <person name="Swanson P.K."/>
            <person name="Smith M."/>
            <person name="Roesemann S."/>
            <person name="Alexander J.E."/>
            <person name="Rich S.A."/>
            <person name="Livny J."/>
            <person name="Vlamakis H."/>
            <person name="Clish C."/>
            <person name="Bullock K."/>
            <person name="Deik A."/>
            <person name="Scott J."/>
            <person name="Pierce K.A."/>
            <person name="Xavier R.J."/>
            <person name="Alm E.J."/>
        </authorList>
    </citation>
    <scope>NUCLEOTIDE SEQUENCE [LARGE SCALE GENOMIC DNA]</scope>
    <source>
        <strain evidence="2 3">BIOML-A2</strain>
    </source>
</reference>
<sequence length="329" mass="38482">MKKSEIKSDPTEQNSPTEGGKKSAVASDLGQNAYSSVDWINLLIEENEDNYKEKAPDQIVLDFMKRRKDFPLLNEWNSYFLREYFRKMKPGIAPAYLGLVNFTAQSKAKPQEYLWTFSLTVEALYCAMTMLNPLRMRIEQYLKNFTNRSPGFLGDFYRKSDYRSQAVEEATAPQFVPQIKDFWEESDLAAMQKIRDDLAAGWSNTRFKYKDSDLSDWLNFCLTIRMQSIEFQARMIYSSGPQWIEILKLFLRRTLPMDDPAFLLFGNGIPDNDTTANFAAQKLLKFADQFYEWPLPRLPNNWLNYGMRGLNIPQYPKLDKLKEQEEKIS</sequence>
<evidence type="ECO:0000313" key="2">
    <source>
        <dbReference type="EMBL" id="MTU43054.1"/>
    </source>
</evidence>
<gene>
    <name evidence="2" type="ORF">GMD42_05350</name>
</gene>
<proteinExistence type="predicted"/>
<dbReference type="RefSeq" id="WP_149879579.1">
    <property type="nucleotide sequence ID" value="NZ_CAOKAR010000105.1"/>
</dbReference>
<protein>
    <submittedName>
        <fullName evidence="2">Uncharacterized protein</fullName>
    </submittedName>
</protein>
<name>A0A6I3S2Y9_9BURK</name>
<comment type="caution">
    <text evidence="2">The sequence shown here is derived from an EMBL/GenBank/DDBJ whole genome shotgun (WGS) entry which is preliminary data.</text>
</comment>
<evidence type="ECO:0000256" key="1">
    <source>
        <dbReference type="SAM" id="MobiDB-lite"/>
    </source>
</evidence>
<dbReference type="EMBL" id="WNCL01000012">
    <property type="protein sequence ID" value="MTU43054.1"/>
    <property type="molecule type" value="Genomic_DNA"/>
</dbReference>
<accession>A0A6I3S2Y9</accession>
<evidence type="ECO:0000313" key="3">
    <source>
        <dbReference type="Proteomes" id="UP000462362"/>
    </source>
</evidence>
<dbReference type="AlphaFoldDB" id="A0A6I3S2Y9"/>
<dbReference type="Proteomes" id="UP000462362">
    <property type="component" value="Unassembled WGS sequence"/>
</dbReference>
<feature type="region of interest" description="Disordered" evidence="1">
    <location>
        <begin position="1"/>
        <end position="25"/>
    </location>
</feature>
<feature type="compositionally biased region" description="Basic and acidic residues" evidence="1">
    <location>
        <begin position="1"/>
        <end position="10"/>
    </location>
</feature>